<accession>A0ABN9TT23</accession>
<feature type="non-terminal residue" evidence="2">
    <location>
        <position position="1"/>
    </location>
</feature>
<sequence>AQVAIDFFDDKNGFDSHVHVLLVLAGADERTRVTPDHSVQFGDLPARRAMLLPRIVPCPRRLVGQPYVFDPSQEGELEAIRKQAAVLAAALGIEVPRGAAIAPPRWVVADPVHLQFGQVLGAATSGSGDRFIRQGAVALAILDADDDEEIFAVCENAAVARQEALRAQAGPTGASCPAGWSRRAIESHRPQTADDWVFRVPESLPEFQTSARASGLGFAGHANHYITSGGIPPGSAAAREIRSRLEALRHFIEHDRRIAQMQRAIRGNPKCRGYSGPEDTLASALDEAGGVITSRFDEWVAQEQTTKAVMMKDTGLYAEFCFEGFVAGMAPDPFPLVLPFDFFEESPLGRAVRSAARHGPPPPDAQPREAFQEELLKSSNIYSEGGPFTVRPFAQDEVPLLQGAAEPREAFDLVPDHVRQVSMDPERVRANHPRLLAWLRRLADMGITVATRRKKATAGLFFVERKGDHLRMIADGRQPNLHGLPPQTNTALAEALASAQVGADRRRRYSVSSDDAALHAATVDLKDGFHQIKIAHLSARFAFDVPGVRAVDFGCPDYARPAYGGQAVGRPWALWIRHETPAHAMWSSAGPGDVTVLDKAPAARLERGTARLERVTAALDLLGLKWHGRQGAGVELEIPGVTVDGAPGLVRWRTAAGWQTRAVLGHLVSCFQLLGPGLSAIRAQRDFAQRDLGEIGELPAAALHELRVARSFLFLAAGRWGLPPCPVAFATEASMSGRAPLETDATPDEAHDLCRCREGARLSKREKFVERERDGFRCPLAIGDAGEGFWDGLLERARPRDRAPERCRVEVDSGRRPPPLPGDFADRRRRELPVAGACRDASRMRDYEARCGLMGLARAASYPPCHDAELLSAGGDMGCNWGCSGLARTCAGREVSLYKSLGFTGGHSVRALGVGGHDSKSYSHGLHGYSSTLHQPSDSRDPLEASVPHQNLDGAILAEFSGQGGQRPRRGRRFFLEVFSGEGYLTGATLETGLRRGPQWTSRRAFTSISTADPKVQKECRRTGAHYSLENPQCSRLWIRRPLARALKSASAALVDLRQRRFGAPLEQPTRIVASHPLFATLGRERRRRRRCEALRGKACVKGHWGRKTSPATAYPPSQWAYAGVAQPLAPPAAVRPDGEAELERRWERQPAAACGCDAVG</sequence>
<reference evidence="2" key="1">
    <citation type="submission" date="2023-10" db="EMBL/GenBank/DDBJ databases">
        <authorList>
            <person name="Chen Y."/>
            <person name="Shah S."/>
            <person name="Dougan E. K."/>
            <person name="Thang M."/>
            <person name="Chan C."/>
        </authorList>
    </citation>
    <scope>NUCLEOTIDE SEQUENCE [LARGE SCALE GENOMIC DNA]</scope>
</reference>
<proteinExistence type="predicted"/>
<dbReference type="Proteomes" id="UP001189429">
    <property type="component" value="Unassembled WGS sequence"/>
</dbReference>
<protein>
    <submittedName>
        <fullName evidence="2">Uncharacterized protein</fullName>
    </submittedName>
</protein>
<evidence type="ECO:0000256" key="1">
    <source>
        <dbReference type="SAM" id="MobiDB-lite"/>
    </source>
</evidence>
<evidence type="ECO:0000313" key="3">
    <source>
        <dbReference type="Proteomes" id="UP001189429"/>
    </source>
</evidence>
<dbReference type="EMBL" id="CAUYUJ010014971">
    <property type="protein sequence ID" value="CAK0848361.1"/>
    <property type="molecule type" value="Genomic_DNA"/>
</dbReference>
<keyword evidence="3" id="KW-1185">Reference proteome</keyword>
<comment type="caution">
    <text evidence="2">The sequence shown here is derived from an EMBL/GenBank/DDBJ whole genome shotgun (WGS) entry which is preliminary data.</text>
</comment>
<name>A0ABN9TT23_9DINO</name>
<gene>
    <name evidence="2" type="ORF">PCOR1329_LOCUS41309</name>
</gene>
<feature type="region of interest" description="Disordered" evidence="1">
    <location>
        <begin position="925"/>
        <end position="946"/>
    </location>
</feature>
<feature type="non-terminal residue" evidence="2">
    <location>
        <position position="1161"/>
    </location>
</feature>
<evidence type="ECO:0000313" key="2">
    <source>
        <dbReference type="EMBL" id="CAK0848361.1"/>
    </source>
</evidence>
<organism evidence="2 3">
    <name type="scientific">Prorocentrum cordatum</name>
    <dbReference type="NCBI Taxonomy" id="2364126"/>
    <lineage>
        <taxon>Eukaryota</taxon>
        <taxon>Sar</taxon>
        <taxon>Alveolata</taxon>
        <taxon>Dinophyceae</taxon>
        <taxon>Prorocentrales</taxon>
        <taxon>Prorocentraceae</taxon>
        <taxon>Prorocentrum</taxon>
    </lineage>
</organism>